<dbReference type="STRING" id="1855912.LuPra_05666"/>
<reference evidence="4 5" key="1">
    <citation type="journal article" date="2016" name="Genome Announc.">
        <title>First Complete Genome Sequence of a Subdivision 6 Acidobacterium Strain.</title>
        <authorList>
            <person name="Huang S."/>
            <person name="Vieira S."/>
            <person name="Bunk B."/>
            <person name="Riedel T."/>
            <person name="Sproer C."/>
            <person name="Overmann J."/>
        </authorList>
    </citation>
    <scope>NUCLEOTIDE SEQUENCE [LARGE SCALE GENOMIC DNA]</scope>
    <source>
        <strain evidence="5">DSM 100886 HEG_-6_39</strain>
    </source>
</reference>
<dbReference type="Pfam" id="PF07635">
    <property type="entry name" value="PSCyt1"/>
    <property type="match status" value="1"/>
</dbReference>
<dbReference type="Pfam" id="PF07587">
    <property type="entry name" value="PSD1"/>
    <property type="match status" value="1"/>
</dbReference>
<sequence length="1182" mass="128992">MDADGRLDIAPTSRRYRVTTRGPTARILASKGALHHAVAWHRLDRILESVYQMATEPCPAVAGPQRAARRLAVGATLVATLIGSAACRPAPPTLAGVPEQVDFNFHVRPILSDKCFKCHGPDDRARKGGLSLHTRDGAFATLATGRRAVVPGNTGKSELVRRILSTDPAVMMPQADSHLELSDVEKATLVRWIEQGATWTPHWAFVPPKKAPVPSGSDLGTFTNPIDGFVRADLRGTGLTPSPEASRETLIRRVSIDLTGLPPTIAEVNAFLADRSADAFEKVVDRLLASPAFGERMATDWLDVARYADSHGYQDDGMRQMSPWRDWVIEAFNRNMPVDQFITWQLAGDLLPNPTPEQRLATAFNRNHMQSQEGGIVSEEYRVEYVADRVNTFGSAFLGLTLQCARCHDHKYDPVLQKDFFKLFAFFNNVNETGQIPYSGMPSPTVTISTPEADMAIAALREKIGPLEEATRVDRLATGPAFEAWLAKAQAATEQPSVVLPRPIVHLPLDAMKAYTFANLATPKRMGTVGSDEERKKKTARAPEVVPGVIGNAARLVGDSQIDLGGRDQNFGFFERNDPFSFAIWIRRDKAGVGGPVITRSGAVMNGHRGYELILRPDGTLTTGLHHVAPDNSVEIETVTPMTVGDWYHVAVTYDGSSRAAGLRLYVNGVRAPTRVMTDNLARSIISEPLGDWGGISAIRLGRRGDENLSDTSVDEFYVFPDELTALEVATLAAPGAARQTNRAVSTAPPPASPATASFVKTSGVGVELARRETASPARPAAASREELADHWVRRVAKLGAAERQQLRVLRGKENALITKLPQAMVMRDLPPERARPTFILARGSYEAPTDRVEADTPAMLPKFEGPKNRLGLARWLVAPNNPLAARVVVNRYWGLLFGTGLVATPEDFGNQGRLPTHPALLDHLAVSLREGGWDLKAMLRQIVLSQTYRQSSVATARALELDPANEKLARGPSYRLASEQIRDGALAASGLLVRTIGGPSVYPYQPAGLWEELATRNATTYAQGKGDDLHRRSLYTVWKRSTPPPSAISFDASERLLCIVKRQRTSTPLQALVLLNDVQYVEAARVLAERLLREGGDTPEARITTAYRLLTSRAPRPTELAAVRALFEKERATYASDLRAARQLAKSGEAPPARTLDPVDVAAWTVVASTIMNTDEAVNKR</sequence>
<dbReference type="GO" id="GO:0009055">
    <property type="term" value="F:electron transfer activity"/>
    <property type="evidence" value="ECO:0007669"/>
    <property type="project" value="InterPro"/>
</dbReference>
<dbReference type="PANTHER" id="PTHR35889">
    <property type="entry name" value="CYCLOINULO-OLIGOSACCHARIDE FRUCTANOTRANSFERASE-RELATED"/>
    <property type="match status" value="1"/>
</dbReference>
<keyword evidence="2" id="KW-1015">Disulfide bond</keyword>
<dbReference type="InterPro" id="IPR006558">
    <property type="entry name" value="LamG-like"/>
</dbReference>
<dbReference type="Proteomes" id="UP000076079">
    <property type="component" value="Chromosome"/>
</dbReference>
<dbReference type="PATRIC" id="fig|1813736.3.peg.5954"/>
<evidence type="ECO:0000313" key="5">
    <source>
        <dbReference type="Proteomes" id="UP000076079"/>
    </source>
</evidence>
<keyword evidence="5" id="KW-1185">Reference proteome</keyword>
<keyword evidence="1" id="KW-0732">Signal</keyword>
<evidence type="ECO:0000256" key="1">
    <source>
        <dbReference type="ARBA" id="ARBA00022729"/>
    </source>
</evidence>
<dbReference type="AlphaFoldDB" id="A0A143PW46"/>
<gene>
    <name evidence="4" type="ORF">LuPra_05666</name>
</gene>
<accession>A0A143PW46</accession>
<dbReference type="InterPro" id="IPR022655">
    <property type="entry name" value="DUF1553"/>
</dbReference>
<evidence type="ECO:0000259" key="3">
    <source>
        <dbReference type="SMART" id="SM00560"/>
    </source>
</evidence>
<dbReference type="Gene3D" id="2.60.120.200">
    <property type="match status" value="1"/>
</dbReference>
<reference evidence="5" key="2">
    <citation type="submission" date="2016-04" db="EMBL/GenBank/DDBJ databases">
        <title>First Complete Genome Sequence of a Subdivision 6 Acidobacterium.</title>
        <authorList>
            <person name="Huang S."/>
            <person name="Vieira S."/>
            <person name="Bunk B."/>
            <person name="Riedel T."/>
            <person name="Sproeer C."/>
            <person name="Overmann J."/>
        </authorList>
    </citation>
    <scope>NUCLEOTIDE SEQUENCE [LARGE SCALE GENOMIC DNA]</scope>
    <source>
        <strain evidence="5">DSM 100886 HEG_-6_39</strain>
    </source>
</reference>
<dbReference type="KEGG" id="abac:LuPra_05666"/>
<dbReference type="InterPro" id="IPR036909">
    <property type="entry name" value="Cyt_c-like_dom_sf"/>
</dbReference>
<dbReference type="PANTHER" id="PTHR35889:SF3">
    <property type="entry name" value="F-BOX DOMAIN-CONTAINING PROTEIN"/>
    <property type="match status" value="1"/>
</dbReference>
<organism evidence="4 5">
    <name type="scientific">Luteitalea pratensis</name>
    <dbReference type="NCBI Taxonomy" id="1855912"/>
    <lineage>
        <taxon>Bacteria</taxon>
        <taxon>Pseudomonadati</taxon>
        <taxon>Acidobacteriota</taxon>
        <taxon>Vicinamibacteria</taxon>
        <taxon>Vicinamibacterales</taxon>
        <taxon>Vicinamibacteraceae</taxon>
        <taxon>Luteitalea</taxon>
    </lineage>
</organism>
<protein>
    <submittedName>
        <fullName evidence="4">Planctomycete cytochrome C</fullName>
    </submittedName>
</protein>
<dbReference type="Pfam" id="PF07583">
    <property type="entry name" value="PSCyt2"/>
    <property type="match status" value="1"/>
</dbReference>
<dbReference type="GO" id="GO:0020037">
    <property type="term" value="F:heme binding"/>
    <property type="evidence" value="ECO:0007669"/>
    <property type="project" value="InterPro"/>
</dbReference>
<dbReference type="Pfam" id="PF13385">
    <property type="entry name" value="Laminin_G_3"/>
    <property type="match status" value="1"/>
</dbReference>
<evidence type="ECO:0000313" key="4">
    <source>
        <dbReference type="EMBL" id="AMY12393.1"/>
    </source>
</evidence>
<dbReference type="SUPFAM" id="SSF46626">
    <property type="entry name" value="Cytochrome c"/>
    <property type="match status" value="1"/>
</dbReference>
<feature type="domain" description="LamG-like jellyroll fold" evidence="3">
    <location>
        <begin position="578"/>
        <end position="727"/>
    </location>
</feature>
<dbReference type="EMBL" id="CP015136">
    <property type="protein sequence ID" value="AMY12393.1"/>
    <property type="molecule type" value="Genomic_DNA"/>
</dbReference>
<dbReference type="SUPFAM" id="SSF49899">
    <property type="entry name" value="Concanavalin A-like lectins/glucanases"/>
    <property type="match status" value="1"/>
</dbReference>
<proteinExistence type="predicted"/>
<dbReference type="InterPro" id="IPR011429">
    <property type="entry name" value="Cyt_c_Planctomycete-type"/>
</dbReference>
<dbReference type="SMART" id="SM00560">
    <property type="entry name" value="LamGL"/>
    <property type="match status" value="1"/>
</dbReference>
<evidence type="ECO:0000256" key="2">
    <source>
        <dbReference type="ARBA" id="ARBA00023157"/>
    </source>
</evidence>
<dbReference type="InterPro" id="IPR013320">
    <property type="entry name" value="ConA-like_dom_sf"/>
</dbReference>
<name>A0A143PW46_LUTPR</name>
<dbReference type="InterPro" id="IPR011444">
    <property type="entry name" value="DUF1549"/>
</dbReference>